<evidence type="ECO:0000313" key="2">
    <source>
        <dbReference type="EMBL" id="BCK01708.1"/>
    </source>
</evidence>
<proteinExistence type="predicted"/>
<dbReference type="CDD" id="cd19958">
    <property type="entry name" value="pyocin_knob"/>
    <property type="match status" value="1"/>
</dbReference>
<sequence length="774" mass="82038">MAQHTTYYNLEKQQGNDLVNINGINNNFDIIDTEIKEAQNRMQKAVGTLSELKAVTGVPENTTILCKGLGLYRYEASSAATPDDFFIVAPSLGTGRWILMAETAMGFSADTGSTNAYVLTLPGLSAYYTGMMVWFKPVNGNTGACTINVNTLGAKSLVRPGGVALTSGDITAGALICAVYDGTNFQLISLLAANLVHLTATQTLTNKTLTSPILTTPKFATAGYITDANGNELIRFPSTVASAVNEITVNNAATGVPPSIQSSGSDTNVGLDIKSKGTGTIRNYVNNVVSVVFDAAASAVNSLTMKSNATNNSPSIEAAGSDANVGIDVKTKGTGVFRALVNGVVAFVVDTVAGAVNYLTVKANTAGNAPAISATGTDTNVDVNVVPKGTGRLKENGTAVALSTDLTSYNSLIGRIVIPANADLNAATYKSIGNYYCPTTADSQTILNMPKIPSIIINAFNLKVFFGTGTGYPVQQVEFYDSGIVYRRVFDPYLNSGAGGWLSWSYVSGPSAGYAPNILINGDFQVWQRGTTFALPTNGSYSSDRWGIWNYVDSNVKVLKGYKSLRVEEYNAVGGANAYTPIYQNVEDYAEYAGKTLTLSCNISLDAGVSAEIAFYDGVSSHFSGSFSSGGTKVVTATMASNATQLQIIVTFFRNGIAIGKGLNINWVKLEVNDHATPFIPRSYGEELVLCQRYYQIFTVVDIAQSNGRVTISGVLSPQLRVDPSATFGTWSLNAGVTPTTTEYVVKNDSFYITATGAVYPARYSIQIKLDAEL</sequence>
<feature type="coiled-coil region" evidence="1">
    <location>
        <begin position="21"/>
        <end position="55"/>
    </location>
</feature>
<dbReference type="RefSeq" id="WP_185257243.1">
    <property type="nucleotide sequence ID" value="NZ_AP023368.1"/>
</dbReference>
<gene>
    <name evidence="2" type="ORF">bsdcttw_47480</name>
</gene>
<organism evidence="2 3">
    <name type="scientific">Anaerocolumna chitinilytica</name>
    <dbReference type="NCBI Taxonomy" id="1727145"/>
    <lineage>
        <taxon>Bacteria</taxon>
        <taxon>Bacillati</taxon>
        <taxon>Bacillota</taxon>
        <taxon>Clostridia</taxon>
        <taxon>Lachnospirales</taxon>
        <taxon>Lachnospiraceae</taxon>
        <taxon>Anaerocolumna</taxon>
    </lineage>
</organism>
<evidence type="ECO:0000313" key="3">
    <source>
        <dbReference type="Proteomes" id="UP000515703"/>
    </source>
</evidence>
<dbReference type="Proteomes" id="UP000515703">
    <property type="component" value="Chromosome"/>
</dbReference>
<dbReference type="KEGG" id="acht:bsdcttw_47480"/>
<reference evidence="2 3" key="2">
    <citation type="submission" date="2020-08" db="EMBL/GenBank/DDBJ databases">
        <authorList>
            <person name="Ueki A."/>
            <person name="Tonouchi A."/>
        </authorList>
    </citation>
    <scope>NUCLEOTIDE SEQUENCE [LARGE SCALE GENOMIC DNA]</scope>
    <source>
        <strain evidence="2 3">CTTW</strain>
    </source>
</reference>
<keyword evidence="3" id="KW-1185">Reference proteome</keyword>
<name>A0A7M3SAU0_9FIRM</name>
<dbReference type="EMBL" id="AP023368">
    <property type="protein sequence ID" value="BCK01708.1"/>
    <property type="molecule type" value="Genomic_DNA"/>
</dbReference>
<accession>A0A7M3SAU0</accession>
<evidence type="ECO:0000256" key="1">
    <source>
        <dbReference type="SAM" id="Coils"/>
    </source>
</evidence>
<reference evidence="2 3" key="1">
    <citation type="submission" date="2020-08" db="EMBL/GenBank/DDBJ databases">
        <title>Draft genome sequencing of an Anaerocolumna strain isolated from anoxic soil subjected to BSD treatment.</title>
        <authorList>
            <person name="Uek A."/>
            <person name="Tonouchi A."/>
        </authorList>
    </citation>
    <scope>NUCLEOTIDE SEQUENCE [LARGE SCALE GENOMIC DNA]</scope>
    <source>
        <strain evidence="2 3">CTTW</strain>
    </source>
</reference>
<protein>
    <submittedName>
        <fullName evidence="2">Uncharacterized protein</fullName>
    </submittedName>
</protein>
<dbReference type="AlphaFoldDB" id="A0A7M3SAU0"/>
<keyword evidence="1" id="KW-0175">Coiled coil</keyword>